<dbReference type="FunFam" id="3.30.1330.90:FF:000003">
    <property type="entry name" value="D-3-phosphoglycerate dehydrogenase"/>
    <property type="match status" value="1"/>
</dbReference>
<dbReference type="GO" id="GO:0004617">
    <property type="term" value="F:phosphoglycerate dehydrogenase activity"/>
    <property type="evidence" value="ECO:0007669"/>
    <property type="project" value="UniProtKB-EC"/>
</dbReference>
<proteinExistence type="inferred from homology"/>
<evidence type="ECO:0000256" key="5">
    <source>
        <dbReference type="ARBA" id="ARBA00023027"/>
    </source>
</evidence>
<feature type="domain" description="ACT" evidence="7">
    <location>
        <begin position="458"/>
        <end position="530"/>
    </location>
</feature>
<dbReference type="InterPro" id="IPR029752">
    <property type="entry name" value="D-isomer_DH_CS1"/>
</dbReference>
<dbReference type="Pfam" id="PF19304">
    <property type="entry name" value="PGDH_inter"/>
    <property type="match status" value="1"/>
</dbReference>
<comment type="similarity">
    <text evidence="2">Belongs to the D-isomer specific 2-hydroxyacid dehydrogenase family.</text>
</comment>
<dbReference type="EMBL" id="UOGA01000158">
    <property type="protein sequence ID" value="VAX19514.1"/>
    <property type="molecule type" value="Genomic_DNA"/>
</dbReference>
<dbReference type="GO" id="GO:0009536">
    <property type="term" value="C:plastid"/>
    <property type="evidence" value="ECO:0007669"/>
    <property type="project" value="UniProtKB-ARBA"/>
</dbReference>
<dbReference type="GO" id="GO:0051287">
    <property type="term" value="F:NAD binding"/>
    <property type="evidence" value="ECO:0007669"/>
    <property type="project" value="InterPro"/>
</dbReference>
<dbReference type="AlphaFoldDB" id="A0A3B1C651"/>
<gene>
    <name evidence="8" type="ORF">MNBD_NITROSPINAE04-2465</name>
</gene>
<dbReference type="SUPFAM" id="SSF51735">
    <property type="entry name" value="NAD(P)-binding Rossmann-fold domains"/>
    <property type="match status" value="1"/>
</dbReference>
<evidence type="ECO:0000256" key="2">
    <source>
        <dbReference type="ARBA" id="ARBA00005854"/>
    </source>
</evidence>
<dbReference type="SUPFAM" id="SSF52283">
    <property type="entry name" value="Formate/glycerate dehydrogenase catalytic domain-like"/>
    <property type="match status" value="1"/>
</dbReference>
<dbReference type="SUPFAM" id="SSF55021">
    <property type="entry name" value="ACT-like"/>
    <property type="match status" value="1"/>
</dbReference>
<protein>
    <recommendedName>
        <fullName evidence="3">phosphoglycerate dehydrogenase</fullName>
        <ecNumber evidence="3">1.1.1.95</ecNumber>
    </recommendedName>
</protein>
<dbReference type="InterPro" id="IPR002912">
    <property type="entry name" value="ACT_dom"/>
</dbReference>
<dbReference type="InterPro" id="IPR045865">
    <property type="entry name" value="ACT-like_dom_sf"/>
</dbReference>
<evidence type="ECO:0000256" key="1">
    <source>
        <dbReference type="ARBA" id="ARBA00005216"/>
    </source>
</evidence>
<dbReference type="PROSITE" id="PS00670">
    <property type="entry name" value="D_2_HYDROXYACID_DH_2"/>
    <property type="match status" value="1"/>
</dbReference>
<dbReference type="InterPro" id="IPR045626">
    <property type="entry name" value="PGDH_ASB_dom"/>
</dbReference>
<evidence type="ECO:0000313" key="8">
    <source>
        <dbReference type="EMBL" id="VAX19514.1"/>
    </source>
</evidence>
<dbReference type="PROSITE" id="PS51671">
    <property type="entry name" value="ACT"/>
    <property type="match status" value="1"/>
</dbReference>
<dbReference type="CDD" id="cd04902">
    <property type="entry name" value="ACT_3PGDH-xct"/>
    <property type="match status" value="1"/>
</dbReference>
<evidence type="ECO:0000256" key="6">
    <source>
        <dbReference type="ARBA" id="ARBA00048731"/>
    </source>
</evidence>
<reference evidence="8" key="1">
    <citation type="submission" date="2018-06" db="EMBL/GenBank/DDBJ databases">
        <authorList>
            <person name="Zhirakovskaya E."/>
        </authorList>
    </citation>
    <scope>NUCLEOTIDE SEQUENCE</scope>
</reference>
<comment type="pathway">
    <text evidence="1">Amino-acid biosynthesis; L-serine biosynthesis; L-serine from 3-phospho-D-glycerate: step 1/3.</text>
</comment>
<accession>A0A3B1C651</accession>
<dbReference type="InterPro" id="IPR029753">
    <property type="entry name" value="D-isomer_DH_CS"/>
</dbReference>
<organism evidence="8">
    <name type="scientific">hydrothermal vent metagenome</name>
    <dbReference type="NCBI Taxonomy" id="652676"/>
    <lineage>
        <taxon>unclassified sequences</taxon>
        <taxon>metagenomes</taxon>
        <taxon>ecological metagenomes</taxon>
    </lineage>
</organism>
<dbReference type="InterPro" id="IPR036291">
    <property type="entry name" value="NAD(P)-bd_dom_sf"/>
</dbReference>
<dbReference type="FunFam" id="3.40.50.720:FF:000021">
    <property type="entry name" value="D-3-phosphoglycerate dehydrogenase"/>
    <property type="match status" value="1"/>
</dbReference>
<dbReference type="Gene3D" id="3.30.1330.90">
    <property type="entry name" value="D-3-phosphoglycerate dehydrogenase, domain 3"/>
    <property type="match status" value="1"/>
</dbReference>
<dbReference type="PANTHER" id="PTHR42938:SF47">
    <property type="entry name" value="HYDROXYPYRUVATE REDUCTASE"/>
    <property type="match status" value="1"/>
</dbReference>
<dbReference type="Pfam" id="PF02826">
    <property type="entry name" value="2-Hacid_dh_C"/>
    <property type="match status" value="1"/>
</dbReference>
<dbReference type="InterPro" id="IPR006140">
    <property type="entry name" value="D-isomer_DH_NAD-bd"/>
</dbReference>
<dbReference type="InterPro" id="IPR006236">
    <property type="entry name" value="PGDH"/>
</dbReference>
<dbReference type="Gene3D" id="3.30.70.260">
    <property type="match status" value="1"/>
</dbReference>
<keyword evidence="5" id="KW-0520">NAD</keyword>
<sequence length="530" mass="56871">MTDNAKVLVSDKLSEHGVKILRDAPGIDVDVKVGMTPQQLIETIGSYDGLIIRSATKVTPEVLDAAKNLKVIGRAGIGVDNIDKETASAKGIVVMNTPGGNTTTTAEHAISMMMAMCRQIPQATASVRAGKWEKKKFMGMELFGKTLGVVGIGRIGSIVVKRARGLEMRVIAYDPFISSDAADKLGVELVSLDELYARADVISVHTPMTKETKHMIGSEAFGKMKKGVKIVNCARGGIIDETALAEAVKDGKVAGAALDVFENEPPGDNPLLGLDEVIFTPHLGASTSEAQESVAIAVAEQFIDFFDKGIVRNALNMPSIDPEHIALVRPYLKLGEHMGSFTSQMGQGALKKVHIEYMGELAEIDQRPITQSILKGALQNYVDESVNMVNAPYLAESRGVVISTTTSSVKRNFMALIGLKLETEGREVYVEGTVFIGGEPRLVKLEEFLIEFQLEGTLLAVTNNDKPGVIGNIGAFLGDNGINIGAFHLGRAQTGGRAMAIVSIDSTLSQEQIDKLSRIENIIEAKLVQL</sequence>
<dbReference type="PANTHER" id="PTHR42938">
    <property type="entry name" value="FORMATE DEHYDROGENASE 1"/>
    <property type="match status" value="1"/>
</dbReference>
<dbReference type="GO" id="GO:0006564">
    <property type="term" value="P:L-serine biosynthetic process"/>
    <property type="evidence" value="ECO:0007669"/>
    <property type="project" value="InterPro"/>
</dbReference>
<dbReference type="UniPathway" id="UPA00135">
    <property type="reaction ID" value="UER00196"/>
</dbReference>
<dbReference type="PROSITE" id="PS00065">
    <property type="entry name" value="D_2_HYDROXYACID_DH_1"/>
    <property type="match status" value="1"/>
</dbReference>
<comment type="catalytic activity">
    <reaction evidence="6">
        <text>(2R)-3-phosphoglycerate + NAD(+) = 3-phosphooxypyruvate + NADH + H(+)</text>
        <dbReference type="Rhea" id="RHEA:12641"/>
        <dbReference type="ChEBI" id="CHEBI:15378"/>
        <dbReference type="ChEBI" id="CHEBI:18110"/>
        <dbReference type="ChEBI" id="CHEBI:57540"/>
        <dbReference type="ChEBI" id="CHEBI:57945"/>
        <dbReference type="ChEBI" id="CHEBI:58272"/>
        <dbReference type="EC" id="1.1.1.95"/>
    </reaction>
</comment>
<dbReference type="FunFam" id="3.30.70.260:FF:000008">
    <property type="entry name" value="D-3-phosphoglycerate dehydrogenase, chloroplastic"/>
    <property type="match status" value="1"/>
</dbReference>
<dbReference type="InterPro" id="IPR006139">
    <property type="entry name" value="D-isomer_2_OHA_DH_cat_dom"/>
</dbReference>
<name>A0A3B1C651_9ZZZZ</name>
<dbReference type="EC" id="1.1.1.95" evidence="3"/>
<keyword evidence="4 8" id="KW-0560">Oxidoreductase</keyword>
<dbReference type="SUPFAM" id="SSF143548">
    <property type="entry name" value="Serine metabolism enzymes domain"/>
    <property type="match status" value="1"/>
</dbReference>
<evidence type="ECO:0000259" key="7">
    <source>
        <dbReference type="PROSITE" id="PS51671"/>
    </source>
</evidence>
<dbReference type="Gene3D" id="3.40.50.720">
    <property type="entry name" value="NAD(P)-binding Rossmann-like Domain"/>
    <property type="match status" value="2"/>
</dbReference>
<dbReference type="InterPro" id="IPR029009">
    <property type="entry name" value="ASB_dom_sf"/>
</dbReference>
<evidence type="ECO:0000256" key="4">
    <source>
        <dbReference type="ARBA" id="ARBA00023002"/>
    </source>
</evidence>
<dbReference type="CDD" id="cd12173">
    <property type="entry name" value="PGDH_4"/>
    <property type="match status" value="1"/>
</dbReference>
<dbReference type="NCBIfam" id="TIGR01327">
    <property type="entry name" value="PGDH"/>
    <property type="match status" value="1"/>
</dbReference>
<evidence type="ECO:0000256" key="3">
    <source>
        <dbReference type="ARBA" id="ARBA00013143"/>
    </source>
</evidence>
<dbReference type="Pfam" id="PF00389">
    <property type="entry name" value="2-Hacid_dh"/>
    <property type="match status" value="1"/>
</dbReference>